<dbReference type="RefSeq" id="WP_188509071.1">
    <property type="nucleotide sequence ID" value="NZ_BMGB01000001.1"/>
</dbReference>
<dbReference type="AlphaFoldDB" id="A0A916SBV7"/>
<accession>A0A916SBV7</accession>
<keyword evidence="1" id="KW-0472">Membrane</keyword>
<evidence type="ECO:0000313" key="3">
    <source>
        <dbReference type="EMBL" id="GGA92944.1"/>
    </source>
</evidence>
<gene>
    <name evidence="3" type="ORF">GCM10010979_04370</name>
</gene>
<evidence type="ECO:0000256" key="1">
    <source>
        <dbReference type="SAM" id="Phobius"/>
    </source>
</evidence>
<evidence type="ECO:0000259" key="2">
    <source>
        <dbReference type="PROSITE" id="PS50965"/>
    </source>
</evidence>
<reference evidence="3" key="1">
    <citation type="journal article" date="2014" name="Int. J. Syst. Evol. Microbiol.">
        <title>Complete genome sequence of Corynebacterium casei LMG S-19264T (=DSM 44701T), isolated from a smear-ripened cheese.</title>
        <authorList>
            <consortium name="US DOE Joint Genome Institute (JGI-PGF)"/>
            <person name="Walter F."/>
            <person name="Albersmeier A."/>
            <person name="Kalinowski J."/>
            <person name="Ruckert C."/>
        </authorList>
    </citation>
    <scope>NUCLEOTIDE SEQUENCE</scope>
    <source>
        <strain evidence="3">CGMCC 1.12813</strain>
    </source>
</reference>
<sequence>MTDGEGSPRDPAQLDNLPGQSAIIELLRVQSQVPGRSRLASLFGISPLSVESRPWYDAAVSEIEVGDALARLGDGWVVLHALPVGSGTTDIDHVVIGPGGVFIINTKSHPGQAVWASQRAFLVSGVRHPYIRNMEYEMGRVERLLGSASGIPVEVGGILAVVAAKSITVPEKHRDVTVLSTASLVQWLLERTVVLGPTQVTAIGAAAQLATTWQPDAEPVGDKDALRERFAALRAQVRRAWRLQVAWATVLTVVGAGGFVLVTYSILLNALGALGTR</sequence>
<name>A0A916SBV7_9MICO</name>
<dbReference type="Pfam" id="PF08378">
    <property type="entry name" value="NERD"/>
    <property type="match status" value="1"/>
</dbReference>
<dbReference type="EMBL" id="BMGB01000001">
    <property type="protein sequence ID" value="GGA92944.1"/>
    <property type="molecule type" value="Genomic_DNA"/>
</dbReference>
<organism evidence="3 4">
    <name type="scientific">Conyzicola nivalis</name>
    <dbReference type="NCBI Taxonomy" id="1477021"/>
    <lineage>
        <taxon>Bacteria</taxon>
        <taxon>Bacillati</taxon>
        <taxon>Actinomycetota</taxon>
        <taxon>Actinomycetes</taxon>
        <taxon>Micrococcales</taxon>
        <taxon>Microbacteriaceae</taxon>
        <taxon>Conyzicola</taxon>
    </lineage>
</organism>
<protein>
    <recommendedName>
        <fullName evidence="2">NERD domain-containing protein</fullName>
    </recommendedName>
</protein>
<comment type="caution">
    <text evidence="3">The sequence shown here is derived from an EMBL/GenBank/DDBJ whole genome shotgun (WGS) entry which is preliminary data.</text>
</comment>
<keyword evidence="1" id="KW-1133">Transmembrane helix</keyword>
<evidence type="ECO:0000313" key="4">
    <source>
        <dbReference type="Proteomes" id="UP000606922"/>
    </source>
</evidence>
<keyword evidence="4" id="KW-1185">Reference proteome</keyword>
<dbReference type="InterPro" id="IPR011528">
    <property type="entry name" value="NERD"/>
</dbReference>
<reference evidence="3" key="2">
    <citation type="submission" date="2020-09" db="EMBL/GenBank/DDBJ databases">
        <authorList>
            <person name="Sun Q."/>
            <person name="Zhou Y."/>
        </authorList>
    </citation>
    <scope>NUCLEOTIDE SEQUENCE</scope>
    <source>
        <strain evidence="3">CGMCC 1.12813</strain>
    </source>
</reference>
<proteinExistence type="predicted"/>
<keyword evidence="1" id="KW-0812">Transmembrane</keyword>
<feature type="transmembrane region" description="Helical" evidence="1">
    <location>
        <begin position="245"/>
        <end position="267"/>
    </location>
</feature>
<dbReference type="Proteomes" id="UP000606922">
    <property type="component" value="Unassembled WGS sequence"/>
</dbReference>
<feature type="domain" description="NERD" evidence="2">
    <location>
        <begin position="57"/>
        <end position="168"/>
    </location>
</feature>
<dbReference type="PROSITE" id="PS50965">
    <property type="entry name" value="NERD"/>
    <property type="match status" value="1"/>
</dbReference>